<evidence type="ECO:0000256" key="5">
    <source>
        <dbReference type="ARBA" id="ARBA00022840"/>
    </source>
</evidence>
<comment type="similarity">
    <text evidence="7">Belongs to the tRNA(Ile)-lysidine synthase family.</text>
</comment>
<evidence type="ECO:0000259" key="8">
    <source>
        <dbReference type="Pfam" id="PF01171"/>
    </source>
</evidence>
<feature type="domain" description="tRNA(Ile)-lysidine synthase substrate-binding" evidence="9">
    <location>
        <begin position="255"/>
        <end position="321"/>
    </location>
</feature>
<dbReference type="InterPro" id="IPR012094">
    <property type="entry name" value="tRNA_Ile_lys_synt"/>
</dbReference>
<dbReference type="InterPro" id="IPR012795">
    <property type="entry name" value="tRNA_Ile_lys_synt_N"/>
</dbReference>
<evidence type="ECO:0000256" key="1">
    <source>
        <dbReference type="ARBA" id="ARBA00022490"/>
    </source>
</evidence>
<dbReference type="InterPro" id="IPR014729">
    <property type="entry name" value="Rossmann-like_a/b/a_fold"/>
</dbReference>
<dbReference type="SUPFAM" id="SSF82829">
    <property type="entry name" value="MesJ substrate recognition domain-like"/>
    <property type="match status" value="1"/>
</dbReference>
<sequence length="330" mass="33735">MERRWGRPHPATAAVRHAVRAVLAGLPPDALVLVACSGGADSLALAAATAFEAPAAGLRAGGIVVDHGLQEGSAEVAAGAAETLRALSLEPVDLVAVRVAGAGEGLEAAARSARYAALDAAADRHGAAVVLLGHTLDDQAEQVLLGLVRGAGARSLAGMPAARGRYRRPLLGVTRAQARASAAAEGLAWWDDPMNDDPAFTRVRARRALADLERDLGPGVATALARTASQLRDDADHLDALADAAVTALAPGPWSVEAVAALPRAVRTRVWRRLLVAAGAPAGQVTARHTDACDRLLTAWHGQGAVHAPGGLRVRRSGGRVSIGPPALVE</sequence>
<dbReference type="HAMAP" id="MF_01161">
    <property type="entry name" value="tRNA_Ile_lys_synt"/>
    <property type="match status" value="1"/>
</dbReference>
<dbReference type="InterPro" id="IPR015262">
    <property type="entry name" value="tRNA_Ile_lys_synt_subst-bd"/>
</dbReference>
<keyword evidence="1 7" id="KW-0963">Cytoplasm</keyword>
<protein>
    <recommendedName>
        <fullName evidence="7">tRNA(Ile)-lysidine synthase</fullName>
        <ecNumber evidence="7">6.3.4.19</ecNumber>
    </recommendedName>
    <alternativeName>
        <fullName evidence="7">tRNA(Ile)-2-lysyl-cytidine synthase</fullName>
    </alternativeName>
    <alternativeName>
        <fullName evidence="7">tRNA(Ile)-lysidine synthetase</fullName>
    </alternativeName>
</protein>
<reference evidence="11" key="1">
    <citation type="journal article" date="2019" name="Int. J. Syst. Evol. Microbiol.">
        <title>The Global Catalogue of Microorganisms (GCM) 10K type strain sequencing project: providing services to taxonomists for standard genome sequencing and annotation.</title>
        <authorList>
            <consortium name="The Broad Institute Genomics Platform"/>
            <consortium name="The Broad Institute Genome Sequencing Center for Infectious Disease"/>
            <person name="Wu L."/>
            <person name="Ma J."/>
        </authorList>
    </citation>
    <scope>NUCLEOTIDE SEQUENCE [LARGE SCALE GENOMIC DNA]</scope>
    <source>
        <strain evidence="11">JCM 17809</strain>
    </source>
</reference>
<comment type="subcellular location">
    <subcellularLocation>
        <location evidence="7">Cytoplasm</location>
    </subcellularLocation>
</comment>
<comment type="function">
    <text evidence="7">Ligates lysine onto the cytidine present at position 34 of the AUA codon-specific tRNA(Ile) that contains the anticodon CAU, in an ATP-dependent manner. Cytidine is converted to lysidine, thus changing the amino acid specificity of the tRNA from methionine to isoleucine.</text>
</comment>
<comment type="domain">
    <text evidence="7">The N-terminal region contains the highly conserved SGGXDS motif, predicted to be a P-loop motif involved in ATP binding.</text>
</comment>
<accession>A0ABP8KQR8</accession>
<dbReference type="CDD" id="cd01992">
    <property type="entry name" value="TilS_N"/>
    <property type="match status" value="1"/>
</dbReference>
<dbReference type="Pfam" id="PF09179">
    <property type="entry name" value="TilS"/>
    <property type="match status" value="1"/>
</dbReference>
<dbReference type="EC" id="6.3.4.19" evidence="7"/>
<evidence type="ECO:0000256" key="6">
    <source>
        <dbReference type="ARBA" id="ARBA00048539"/>
    </source>
</evidence>
<dbReference type="EMBL" id="BAABGM010000025">
    <property type="protein sequence ID" value="GAA4412743.1"/>
    <property type="molecule type" value="Genomic_DNA"/>
</dbReference>
<comment type="catalytic activity">
    <reaction evidence="6 7">
        <text>cytidine(34) in tRNA(Ile2) + L-lysine + ATP = lysidine(34) in tRNA(Ile2) + AMP + diphosphate + H(+)</text>
        <dbReference type="Rhea" id="RHEA:43744"/>
        <dbReference type="Rhea" id="RHEA-COMP:10625"/>
        <dbReference type="Rhea" id="RHEA-COMP:10670"/>
        <dbReference type="ChEBI" id="CHEBI:15378"/>
        <dbReference type="ChEBI" id="CHEBI:30616"/>
        <dbReference type="ChEBI" id="CHEBI:32551"/>
        <dbReference type="ChEBI" id="CHEBI:33019"/>
        <dbReference type="ChEBI" id="CHEBI:82748"/>
        <dbReference type="ChEBI" id="CHEBI:83665"/>
        <dbReference type="ChEBI" id="CHEBI:456215"/>
        <dbReference type="EC" id="6.3.4.19"/>
    </reaction>
</comment>
<name>A0ABP8KQR8_9MICO</name>
<evidence type="ECO:0000256" key="3">
    <source>
        <dbReference type="ARBA" id="ARBA00022694"/>
    </source>
</evidence>
<keyword evidence="2 7" id="KW-0436">Ligase</keyword>
<dbReference type="RefSeq" id="WP_345208340.1">
    <property type="nucleotide sequence ID" value="NZ_BAABGM010000025.1"/>
</dbReference>
<dbReference type="PANTHER" id="PTHR43033">
    <property type="entry name" value="TRNA(ILE)-LYSIDINE SYNTHASE-RELATED"/>
    <property type="match status" value="1"/>
</dbReference>
<keyword evidence="4 7" id="KW-0547">Nucleotide-binding</keyword>
<evidence type="ECO:0000256" key="2">
    <source>
        <dbReference type="ARBA" id="ARBA00022598"/>
    </source>
</evidence>
<keyword evidence="11" id="KW-1185">Reference proteome</keyword>
<evidence type="ECO:0000256" key="4">
    <source>
        <dbReference type="ARBA" id="ARBA00022741"/>
    </source>
</evidence>
<evidence type="ECO:0000256" key="7">
    <source>
        <dbReference type="HAMAP-Rule" id="MF_01161"/>
    </source>
</evidence>
<organism evidence="10 11">
    <name type="scientific">Fodinibacter luteus</name>
    <dbReference type="NCBI Taxonomy" id="552064"/>
    <lineage>
        <taxon>Bacteria</taxon>
        <taxon>Bacillati</taxon>
        <taxon>Actinomycetota</taxon>
        <taxon>Actinomycetes</taxon>
        <taxon>Micrococcales</taxon>
        <taxon>Intrasporangiaceae</taxon>
        <taxon>Fodinibacter (ex Wang et al. 2009)</taxon>
    </lineage>
</organism>
<proteinExistence type="inferred from homology"/>
<dbReference type="Proteomes" id="UP001500945">
    <property type="component" value="Unassembled WGS sequence"/>
</dbReference>
<dbReference type="Gene3D" id="3.40.50.620">
    <property type="entry name" value="HUPs"/>
    <property type="match status" value="1"/>
</dbReference>
<evidence type="ECO:0000313" key="11">
    <source>
        <dbReference type="Proteomes" id="UP001500945"/>
    </source>
</evidence>
<dbReference type="PANTHER" id="PTHR43033:SF1">
    <property type="entry name" value="TRNA(ILE)-LYSIDINE SYNTHASE-RELATED"/>
    <property type="match status" value="1"/>
</dbReference>
<dbReference type="Pfam" id="PF01171">
    <property type="entry name" value="ATP_bind_3"/>
    <property type="match status" value="1"/>
</dbReference>
<dbReference type="SUPFAM" id="SSF52402">
    <property type="entry name" value="Adenine nucleotide alpha hydrolases-like"/>
    <property type="match status" value="1"/>
</dbReference>
<keyword evidence="5 7" id="KW-0067">ATP-binding</keyword>
<gene>
    <name evidence="7 10" type="primary">tilS</name>
    <name evidence="10" type="ORF">GCM10023168_34890</name>
</gene>
<evidence type="ECO:0000313" key="10">
    <source>
        <dbReference type="EMBL" id="GAA4412743.1"/>
    </source>
</evidence>
<feature type="binding site" evidence="7">
    <location>
        <begin position="37"/>
        <end position="42"/>
    </location>
    <ligand>
        <name>ATP</name>
        <dbReference type="ChEBI" id="CHEBI:30616"/>
    </ligand>
</feature>
<comment type="caution">
    <text evidence="10">The sequence shown here is derived from an EMBL/GenBank/DDBJ whole genome shotgun (WGS) entry which is preliminary data.</text>
</comment>
<feature type="domain" description="tRNA(Ile)-lysidine/2-thiocytidine synthase N-terminal" evidence="8">
    <location>
        <begin position="32"/>
        <end position="207"/>
    </location>
</feature>
<dbReference type="NCBIfam" id="TIGR02432">
    <property type="entry name" value="lysidine_TilS_N"/>
    <property type="match status" value="1"/>
</dbReference>
<dbReference type="InterPro" id="IPR011063">
    <property type="entry name" value="TilS/TtcA_N"/>
</dbReference>
<keyword evidence="3 7" id="KW-0819">tRNA processing</keyword>
<evidence type="ECO:0000259" key="9">
    <source>
        <dbReference type="Pfam" id="PF09179"/>
    </source>
</evidence>